<evidence type="ECO:0000313" key="2">
    <source>
        <dbReference type="EMBL" id="KKM92920.1"/>
    </source>
</evidence>
<protein>
    <recommendedName>
        <fullName evidence="3">Leucine rich repeat variant</fullName>
    </recommendedName>
</protein>
<accession>A0A0F9NVM3</accession>
<dbReference type="Gene3D" id="1.25.10.10">
    <property type="entry name" value="Leucine-rich Repeat Variant"/>
    <property type="match status" value="1"/>
</dbReference>
<name>A0A0F9NVM3_9ZZZZ</name>
<dbReference type="EMBL" id="LAZR01006334">
    <property type="protein sequence ID" value="KKM92920.1"/>
    <property type="molecule type" value="Genomic_DNA"/>
</dbReference>
<dbReference type="InterPro" id="IPR011989">
    <property type="entry name" value="ARM-like"/>
</dbReference>
<evidence type="ECO:0000256" key="1">
    <source>
        <dbReference type="SAM" id="MobiDB-lite"/>
    </source>
</evidence>
<sequence length="110" mass="12545">MLKDVFKPAASKSNGSKTPKFYNQEKNRCIDDMATHSNAAVRSAIASNDHTPTKVLVSMLEKEQDKTVLRLAIMNDKMPRKAVAKFVNDESDRRVEWFADDSTMIKHFKQ</sequence>
<dbReference type="AlphaFoldDB" id="A0A0F9NVM3"/>
<gene>
    <name evidence="2" type="ORF">LCGC14_1213570</name>
</gene>
<feature type="region of interest" description="Disordered" evidence="1">
    <location>
        <begin position="1"/>
        <end position="22"/>
    </location>
</feature>
<evidence type="ECO:0008006" key="3">
    <source>
        <dbReference type="Google" id="ProtNLM"/>
    </source>
</evidence>
<comment type="caution">
    <text evidence="2">The sequence shown here is derived from an EMBL/GenBank/DDBJ whole genome shotgun (WGS) entry which is preliminary data.</text>
</comment>
<organism evidence="2">
    <name type="scientific">marine sediment metagenome</name>
    <dbReference type="NCBI Taxonomy" id="412755"/>
    <lineage>
        <taxon>unclassified sequences</taxon>
        <taxon>metagenomes</taxon>
        <taxon>ecological metagenomes</taxon>
    </lineage>
</organism>
<reference evidence="2" key="1">
    <citation type="journal article" date="2015" name="Nature">
        <title>Complex archaea that bridge the gap between prokaryotes and eukaryotes.</title>
        <authorList>
            <person name="Spang A."/>
            <person name="Saw J.H."/>
            <person name="Jorgensen S.L."/>
            <person name="Zaremba-Niedzwiedzka K."/>
            <person name="Martijn J."/>
            <person name="Lind A.E."/>
            <person name="van Eijk R."/>
            <person name="Schleper C."/>
            <person name="Guy L."/>
            <person name="Ettema T.J."/>
        </authorList>
    </citation>
    <scope>NUCLEOTIDE SEQUENCE</scope>
</reference>
<proteinExistence type="predicted"/>